<organism evidence="5 6">
    <name type="scientific">Shewanella yunxiaonensis</name>
    <dbReference type="NCBI Taxonomy" id="2829809"/>
    <lineage>
        <taxon>Bacteria</taxon>
        <taxon>Pseudomonadati</taxon>
        <taxon>Pseudomonadota</taxon>
        <taxon>Gammaproteobacteria</taxon>
        <taxon>Alteromonadales</taxon>
        <taxon>Shewanellaceae</taxon>
        <taxon>Shewanella</taxon>
    </lineage>
</organism>
<dbReference type="PANTHER" id="PTHR45138">
    <property type="entry name" value="REGULATORY COMPONENTS OF SENSORY TRANSDUCTION SYSTEM"/>
    <property type="match status" value="1"/>
</dbReference>
<dbReference type="CDD" id="cd01949">
    <property type="entry name" value="GGDEF"/>
    <property type="match status" value="1"/>
</dbReference>
<dbReference type="SMART" id="SM00267">
    <property type="entry name" value="GGDEF"/>
    <property type="match status" value="1"/>
</dbReference>
<protein>
    <recommendedName>
        <fullName evidence="1">diguanylate cyclase</fullName>
        <ecNumber evidence="1">2.7.7.65</ecNumber>
    </recommendedName>
</protein>
<accession>A0ABX7YXE5</accession>
<dbReference type="InterPro" id="IPR029787">
    <property type="entry name" value="Nucleotide_cyclase"/>
</dbReference>
<feature type="transmembrane region" description="Helical" evidence="3">
    <location>
        <begin position="121"/>
        <end position="139"/>
    </location>
</feature>
<comment type="catalytic activity">
    <reaction evidence="2">
        <text>2 GTP = 3',3'-c-di-GMP + 2 diphosphate</text>
        <dbReference type="Rhea" id="RHEA:24898"/>
        <dbReference type="ChEBI" id="CHEBI:33019"/>
        <dbReference type="ChEBI" id="CHEBI:37565"/>
        <dbReference type="ChEBI" id="CHEBI:58805"/>
        <dbReference type="EC" id="2.7.7.65"/>
    </reaction>
</comment>
<feature type="transmembrane region" description="Helical" evidence="3">
    <location>
        <begin position="146"/>
        <end position="167"/>
    </location>
</feature>
<feature type="domain" description="GGDEF" evidence="4">
    <location>
        <begin position="216"/>
        <end position="343"/>
    </location>
</feature>
<gene>
    <name evidence="5" type="ORF">KDN34_08265</name>
</gene>
<dbReference type="RefSeq" id="WP_212596377.1">
    <property type="nucleotide sequence ID" value="NZ_CP073587.1"/>
</dbReference>
<evidence type="ECO:0000256" key="2">
    <source>
        <dbReference type="ARBA" id="ARBA00034247"/>
    </source>
</evidence>
<evidence type="ECO:0000313" key="5">
    <source>
        <dbReference type="EMBL" id="QUN07377.1"/>
    </source>
</evidence>
<keyword evidence="6" id="KW-1185">Reference proteome</keyword>
<dbReference type="PROSITE" id="PS50887">
    <property type="entry name" value="GGDEF"/>
    <property type="match status" value="1"/>
</dbReference>
<dbReference type="InterPro" id="IPR000160">
    <property type="entry name" value="GGDEF_dom"/>
</dbReference>
<evidence type="ECO:0000256" key="1">
    <source>
        <dbReference type="ARBA" id="ARBA00012528"/>
    </source>
</evidence>
<evidence type="ECO:0000259" key="4">
    <source>
        <dbReference type="PROSITE" id="PS50887"/>
    </source>
</evidence>
<dbReference type="Proteomes" id="UP000679575">
    <property type="component" value="Chromosome"/>
</dbReference>
<dbReference type="Gene3D" id="3.30.70.270">
    <property type="match status" value="1"/>
</dbReference>
<keyword evidence="3" id="KW-1133">Transmembrane helix</keyword>
<dbReference type="Pfam" id="PF00990">
    <property type="entry name" value="GGDEF"/>
    <property type="match status" value="1"/>
</dbReference>
<feature type="transmembrane region" description="Helical" evidence="3">
    <location>
        <begin position="15"/>
        <end position="32"/>
    </location>
</feature>
<keyword evidence="3" id="KW-0812">Transmembrane</keyword>
<dbReference type="NCBIfam" id="TIGR00254">
    <property type="entry name" value="GGDEF"/>
    <property type="match status" value="1"/>
</dbReference>
<evidence type="ECO:0000256" key="3">
    <source>
        <dbReference type="SAM" id="Phobius"/>
    </source>
</evidence>
<dbReference type="PANTHER" id="PTHR45138:SF9">
    <property type="entry name" value="DIGUANYLATE CYCLASE DGCM-RELATED"/>
    <property type="match status" value="1"/>
</dbReference>
<dbReference type="EC" id="2.7.7.65" evidence="1"/>
<dbReference type="EMBL" id="CP073587">
    <property type="protein sequence ID" value="QUN07377.1"/>
    <property type="molecule type" value="Genomic_DNA"/>
</dbReference>
<keyword evidence="3" id="KW-0472">Membrane</keyword>
<feature type="transmembrane region" description="Helical" evidence="3">
    <location>
        <begin position="44"/>
        <end position="65"/>
    </location>
</feature>
<dbReference type="SUPFAM" id="SSF55073">
    <property type="entry name" value="Nucleotide cyclase"/>
    <property type="match status" value="1"/>
</dbReference>
<sequence length="343" mass="38544">MDFQQWHLQSKTQQIRYIAFVTALLYGLYALLESDLTLSYTTLRWMVHGVLIPVSLLVIGGLTYYPKLHQVMRTLLVIAPITALLSNLLFNIDSPRFAFFSPEIYLNVVWTFAISGLTLRYAAISASISVSIVVLITLVKGVNGEFYALHMLWLMSAYLFGVVNAVVQEQANKTLYMQQRTLAHSASSDGLTALWNRAKIAELYECETTLIRQHHYPMSLIMLDIDHFKTVNDTHGHAVGDSVLVSFANLLLNNVRHQDHIGRIGGEEFVILLPHTDIAQATTVAALLQEKINHFDFSEVGNKTASFGLTQYRNGESLSELLSRADKALYLAKDNGRNRIEVL</sequence>
<evidence type="ECO:0000313" key="6">
    <source>
        <dbReference type="Proteomes" id="UP000679575"/>
    </source>
</evidence>
<reference evidence="5 6" key="1">
    <citation type="submission" date="2021-04" db="EMBL/GenBank/DDBJ databases">
        <title>Novel species identification of genus Shewanella.</title>
        <authorList>
            <person name="Liu G."/>
        </authorList>
    </citation>
    <scope>NUCLEOTIDE SEQUENCE [LARGE SCALE GENOMIC DNA]</scope>
    <source>
        <strain evidence="5 6">FJAT-54481</strain>
    </source>
</reference>
<dbReference type="InterPro" id="IPR043128">
    <property type="entry name" value="Rev_trsase/Diguanyl_cyclase"/>
</dbReference>
<feature type="transmembrane region" description="Helical" evidence="3">
    <location>
        <begin position="71"/>
        <end position="90"/>
    </location>
</feature>
<proteinExistence type="predicted"/>
<dbReference type="InterPro" id="IPR050469">
    <property type="entry name" value="Diguanylate_Cyclase"/>
</dbReference>
<name>A0ABX7YXE5_9GAMM</name>